<name>A0ABT7B6T9_9CYAN</name>
<dbReference type="RefSeq" id="WP_283767202.1">
    <property type="nucleotide sequence ID" value="NZ_JAQOSO010000073.1"/>
</dbReference>
<sequence>MARSRRIIPNSKQKKTKANIFDEQKPTKRKVTRKVFCNLDSDCDAMMAQIIYRADIYGIQITRSELFNMGIRLISQKLGYIGEPDFKEIPERANYTETFKELKELNGRRCDYKYSTEKDLLLEEMLGKLERGEFPDYHVSRIRHVISDLERNKREREAGDYTKEERENLDREYAIEKKRGRPMNELIRDAHAMAMYEKSSIH</sequence>
<evidence type="ECO:0000313" key="1">
    <source>
        <dbReference type="EMBL" id="MDJ1174886.1"/>
    </source>
</evidence>
<gene>
    <name evidence="1" type="ORF">PMG25_12345</name>
</gene>
<proteinExistence type="predicted"/>
<dbReference type="Proteomes" id="UP001235849">
    <property type="component" value="Unassembled WGS sequence"/>
</dbReference>
<evidence type="ECO:0000313" key="2">
    <source>
        <dbReference type="Proteomes" id="UP001235849"/>
    </source>
</evidence>
<comment type="caution">
    <text evidence="1">The sequence shown here is derived from an EMBL/GenBank/DDBJ whole genome shotgun (WGS) entry which is preliminary data.</text>
</comment>
<organism evidence="1 2">
    <name type="scientific">Roseofilum capinflatum BLCC-M114</name>
    <dbReference type="NCBI Taxonomy" id="3022440"/>
    <lineage>
        <taxon>Bacteria</taxon>
        <taxon>Bacillati</taxon>
        <taxon>Cyanobacteriota</taxon>
        <taxon>Cyanophyceae</taxon>
        <taxon>Desertifilales</taxon>
        <taxon>Desertifilaceae</taxon>
        <taxon>Roseofilum</taxon>
        <taxon>Roseofilum capinflatum</taxon>
    </lineage>
</organism>
<keyword evidence="2" id="KW-1185">Reference proteome</keyword>
<accession>A0ABT7B6T9</accession>
<protein>
    <submittedName>
        <fullName evidence="1">Uncharacterized protein</fullName>
    </submittedName>
</protein>
<reference evidence="1 2" key="1">
    <citation type="submission" date="2023-01" db="EMBL/GenBank/DDBJ databases">
        <title>Novel diversity within Roseofilum (Cyanobacteria; Desertifilaceae) from marine benthic mats with descriptions of four novel species.</title>
        <authorList>
            <person name="Wang Y."/>
            <person name="Berthold D.E."/>
            <person name="Hu J."/>
            <person name="Lefler F.W."/>
            <person name="Laughinghouse H.D. IV."/>
        </authorList>
    </citation>
    <scope>NUCLEOTIDE SEQUENCE [LARGE SCALE GENOMIC DNA]</scope>
    <source>
        <strain evidence="1 2">BLCC-M114</strain>
    </source>
</reference>
<dbReference type="EMBL" id="JAQOSO010000073">
    <property type="protein sequence ID" value="MDJ1174886.1"/>
    <property type="molecule type" value="Genomic_DNA"/>
</dbReference>